<dbReference type="PANTHER" id="PTHR14336">
    <property type="entry name" value="TANDEM PH DOMAIN CONTAINING PROTEIN"/>
    <property type="match status" value="1"/>
</dbReference>
<sequence length="630" mass="69815">MTRHASYGVDARRRDEYEDADDSAVVGVAISTRNYQALLHHSGMDAMAMSHGHGNGHAQDQRRSDLAASTAIASGPDAENDAVVGLPVATRNYMALLHGQPHSTPAAIPVTQRPSSDNQVEVGADAGDDNTVLGLPISTRNYLAMYRDNSNNQPVRQRGYSELASRKDRSTEGGSRWAAGNDPATTGGRSASGQRTKRESCFDTRRTSGAVVPQKGWLYIQSPTLKSWKRFYAVASGLDFRYSRDQGKSPIGFGVIQSVRRWDAKPFGLQLVFVSGKELPVYCGSEAEREAWLETINKALDKRHTSTGQSKTSYTVSAAEEHEGFLYRQQRDKSWAPQFFSFRSDGYLTCKDDVNAPVDARSSGYVRSVGFADVHPNGLVIQLDSGLAIFVYAESYDDRMLWFSAISACASVNEKSSYRSTSVKSPYVQMARPNYAGWLYKQTGVFKSWKRVYVTLHGVEMGYARDANSPLEECEKVHSVEDWDGRQHGLEIRFKSGQIWRVFAESYETAKHWRNVIAEMNRHAEHVTIKRYLASRKRKNLPPVFGGWLTTTARNGSRMRQFYVMDGAMFGVADDVDNLLQPLGSIVDVGATREIANGMIIAFADGSQLKVAGDSVESAKAWYDCISSTL</sequence>
<feature type="domain" description="PH" evidence="2">
    <location>
        <begin position="211"/>
        <end position="301"/>
    </location>
</feature>
<dbReference type="InterPro" id="IPR051707">
    <property type="entry name" value="PI-Interact_SigTrans_Reg"/>
</dbReference>
<feature type="region of interest" description="Disordered" evidence="1">
    <location>
        <begin position="148"/>
        <end position="204"/>
    </location>
</feature>
<evidence type="ECO:0000313" key="3">
    <source>
        <dbReference type="EMBL" id="KAJ0407896.1"/>
    </source>
</evidence>
<dbReference type="CDD" id="cd00821">
    <property type="entry name" value="PH"/>
    <property type="match status" value="2"/>
</dbReference>
<dbReference type="SUPFAM" id="SSF50729">
    <property type="entry name" value="PH domain-like"/>
    <property type="match status" value="3"/>
</dbReference>
<organism evidence="3 4">
    <name type="scientific">Pythium insidiosum</name>
    <name type="common">Pythiosis disease agent</name>
    <dbReference type="NCBI Taxonomy" id="114742"/>
    <lineage>
        <taxon>Eukaryota</taxon>
        <taxon>Sar</taxon>
        <taxon>Stramenopiles</taxon>
        <taxon>Oomycota</taxon>
        <taxon>Peronosporomycetes</taxon>
        <taxon>Pythiales</taxon>
        <taxon>Pythiaceae</taxon>
        <taxon>Pythium</taxon>
    </lineage>
</organism>
<dbReference type="InterPro" id="IPR001849">
    <property type="entry name" value="PH_domain"/>
</dbReference>
<dbReference type="SMART" id="SM00233">
    <property type="entry name" value="PH"/>
    <property type="match status" value="3"/>
</dbReference>
<keyword evidence="4" id="KW-1185">Reference proteome</keyword>
<dbReference type="InterPro" id="IPR011993">
    <property type="entry name" value="PH-like_dom_sf"/>
</dbReference>
<evidence type="ECO:0000256" key="1">
    <source>
        <dbReference type="SAM" id="MobiDB-lite"/>
    </source>
</evidence>
<dbReference type="Proteomes" id="UP001209570">
    <property type="component" value="Unassembled WGS sequence"/>
</dbReference>
<name>A0AAD5M805_PYTIN</name>
<dbReference type="PANTHER" id="PTHR14336:SF15">
    <property type="entry name" value="DUAL ADAPTER FOR PHOSPHOTYROSINE AND 3-PHOSPHOTYROSINE AND 3-PHOSPHOINOSITIDE"/>
    <property type="match status" value="1"/>
</dbReference>
<reference evidence="3" key="1">
    <citation type="submission" date="2021-12" db="EMBL/GenBank/DDBJ databases">
        <title>Prjna785345.</title>
        <authorList>
            <person name="Rujirawat T."/>
            <person name="Krajaejun T."/>
        </authorList>
    </citation>
    <scope>NUCLEOTIDE SEQUENCE</scope>
    <source>
        <strain evidence="3">Pi057C3</strain>
    </source>
</reference>
<dbReference type="Gene3D" id="2.30.29.30">
    <property type="entry name" value="Pleckstrin-homology domain (PH domain)/Phosphotyrosine-binding domain (PTB)"/>
    <property type="match status" value="2"/>
</dbReference>
<comment type="caution">
    <text evidence="3">The sequence shown here is derived from an EMBL/GenBank/DDBJ whole genome shotgun (WGS) entry which is preliminary data.</text>
</comment>
<feature type="domain" description="PH" evidence="2">
    <location>
        <begin position="432"/>
        <end position="522"/>
    </location>
</feature>
<feature type="region of interest" description="Disordered" evidence="1">
    <location>
        <begin position="49"/>
        <end position="78"/>
    </location>
</feature>
<evidence type="ECO:0000259" key="2">
    <source>
        <dbReference type="PROSITE" id="PS50003"/>
    </source>
</evidence>
<evidence type="ECO:0000313" key="4">
    <source>
        <dbReference type="Proteomes" id="UP001209570"/>
    </source>
</evidence>
<accession>A0AAD5M805</accession>
<proteinExistence type="predicted"/>
<dbReference type="EMBL" id="JAKCXM010000016">
    <property type="protein sequence ID" value="KAJ0407896.1"/>
    <property type="molecule type" value="Genomic_DNA"/>
</dbReference>
<feature type="compositionally biased region" description="Polar residues" evidence="1">
    <location>
        <begin position="183"/>
        <end position="194"/>
    </location>
</feature>
<dbReference type="PROSITE" id="PS50003">
    <property type="entry name" value="PH_DOMAIN"/>
    <property type="match status" value="3"/>
</dbReference>
<gene>
    <name evidence="3" type="ORF">P43SY_009183</name>
</gene>
<dbReference type="AlphaFoldDB" id="A0AAD5M805"/>
<dbReference type="Pfam" id="PF00169">
    <property type="entry name" value="PH"/>
    <property type="match status" value="1"/>
</dbReference>
<protein>
    <recommendedName>
        <fullName evidence="2">PH domain-containing protein</fullName>
    </recommendedName>
</protein>
<feature type="domain" description="PH" evidence="2">
    <location>
        <begin position="319"/>
        <end position="411"/>
    </location>
</feature>